<protein>
    <submittedName>
        <fullName evidence="2">Hemerythrin domain-containing protein</fullName>
    </submittedName>
</protein>
<dbReference type="Gene3D" id="1.20.120.520">
    <property type="entry name" value="nmb1532 protein domain like"/>
    <property type="match status" value="1"/>
</dbReference>
<organism evidence="2 3">
    <name type="scientific">Rugamonas apoptosis</name>
    <dbReference type="NCBI Taxonomy" id="2758570"/>
    <lineage>
        <taxon>Bacteria</taxon>
        <taxon>Pseudomonadati</taxon>
        <taxon>Pseudomonadota</taxon>
        <taxon>Betaproteobacteria</taxon>
        <taxon>Burkholderiales</taxon>
        <taxon>Oxalobacteraceae</taxon>
        <taxon>Telluria group</taxon>
        <taxon>Rugamonas</taxon>
    </lineage>
</organism>
<dbReference type="Pfam" id="PF01814">
    <property type="entry name" value="Hemerythrin"/>
    <property type="match status" value="1"/>
</dbReference>
<dbReference type="PANTHER" id="PTHR39966">
    <property type="entry name" value="BLL2471 PROTEIN-RELATED"/>
    <property type="match status" value="1"/>
</dbReference>
<sequence length="154" mass="17060">MSSIGTFLGRDHQQCDDQYALAEARVVGKQWALASGDFGAFRTMLEHHLGMEEQLMFPALEQAMGHSGGPTAVMRGEHTHMRDLVQGMADAIAAQDGDEFFNHADTLRMLMRQHNLKEEGILYPMADRFLGGQLPQLLEQMRAFEAAAEQGATP</sequence>
<dbReference type="PANTHER" id="PTHR39966:SF3">
    <property type="entry name" value="DUF438 DOMAIN-CONTAINING PROTEIN"/>
    <property type="match status" value="1"/>
</dbReference>
<comment type="caution">
    <text evidence="2">The sequence shown here is derived from an EMBL/GenBank/DDBJ whole genome shotgun (WGS) entry which is preliminary data.</text>
</comment>
<name>A0A7W2F9E8_9BURK</name>
<keyword evidence="3" id="KW-1185">Reference proteome</keyword>
<proteinExistence type="predicted"/>
<dbReference type="EMBL" id="JACEZU010000004">
    <property type="protein sequence ID" value="MBA5687464.1"/>
    <property type="molecule type" value="Genomic_DNA"/>
</dbReference>
<accession>A0A7W2F9E8</accession>
<dbReference type="Proteomes" id="UP000573499">
    <property type="component" value="Unassembled WGS sequence"/>
</dbReference>
<evidence type="ECO:0000313" key="2">
    <source>
        <dbReference type="EMBL" id="MBA5687464.1"/>
    </source>
</evidence>
<dbReference type="GO" id="GO:0005886">
    <property type="term" value="C:plasma membrane"/>
    <property type="evidence" value="ECO:0007669"/>
    <property type="project" value="TreeGrafter"/>
</dbReference>
<dbReference type="InterPro" id="IPR012312">
    <property type="entry name" value="Hemerythrin-like"/>
</dbReference>
<evidence type="ECO:0000313" key="3">
    <source>
        <dbReference type="Proteomes" id="UP000573499"/>
    </source>
</evidence>
<feature type="domain" description="Hemerythrin-like" evidence="1">
    <location>
        <begin position="8"/>
        <end position="126"/>
    </location>
</feature>
<reference evidence="2 3" key="1">
    <citation type="submission" date="2020-07" db="EMBL/GenBank/DDBJ databases">
        <title>Novel species isolated from subtropical streams in China.</title>
        <authorList>
            <person name="Lu H."/>
        </authorList>
    </citation>
    <scope>NUCLEOTIDE SEQUENCE [LARGE SCALE GENOMIC DNA]</scope>
    <source>
        <strain evidence="2 3">LX47W</strain>
    </source>
</reference>
<evidence type="ECO:0000259" key="1">
    <source>
        <dbReference type="Pfam" id="PF01814"/>
    </source>
</evidence>
<dbReference type="RefSeq" id="WP_182153302.1">
    <property type="nucleotide sequence ID" value="NZ_JACEZU010000004.1"/>
</dbReference>
<gene>
    <name evidence="2" type="ORF">H3H39_10445</name>
</gene>
<dbReference type="AlphaFoldDB" id="A0A7W2F9E8"/>